<dbReference type="InterPro" id="IPR040858">
    <property type="entry name" value="Raf1_C"/>
</dbReference>
<organism evidence="5 6">
    <name type="scientific">Riccia fluitans</name>
    <dbReference type="NCBI Taxonomy" id="41844"/>
    <lineage>
        <taxon>Eukaryota</taxon>
        <taxon>Viridiplantae</taxon>
        <taxon>Streptophyta</taxon>
        <taxon>Embryophyta</taxon>
        <taxon>Marchantiophyta</taxon>
        <taxon>Marchantiopsida</taxon>
        <taxon>Marchantiidae</taxon>
        <taxon>Marchantiales</taxon>
        <taxon>Ricciaceae</taxon>
        <taxon>Riccia</taxon>
    </lineage>
</organism>
<accession>A0ABD1ZQF3</accession>
<dbReference type="PANTHER" id="PTHR35299:SF3">
    <property type="entry name" value="RUBISCO ACCUMULATION FACTOR 1.2, CHLOROPLASTIC"/>
    <property type="match status" value="1"/>
</dbReference>
<evidence type="ECO:0000313" key="5">
    <source>
        <dbReference type="EMBL" id="KAL2653669.1"/>
    </source>
</evidence>
<evidence type="ECO:0000259" key="3">
    <source>
        <dbReference type="Pfam" id="PF18578"/>
    </source>
</evidence>
<evidence type="ECO:0000313" key="6">
    <source>
        <dbReference type="Proteomes" id="UP001605036"/>
    </source>
</evidence>
<keyword evidence="1" id="KW-0143">Chaperone</keyword>
<feature type="domain" description="Rubisco accumulation factor 1 alpha-helical" evidence="3">
    <location>
        <begin position="182"/>
        <end position="289"/>
    </location>
</feature>
<dbReference type="InterPro" id="IPR040781">
    <property type="entry name" value="Raf1_HTH"/>
</dbReference>
<evidence type="ECO:0000259" key="2">
    <source>
        <dbReference type="Pfam" id="PF18087"/>
    </source>
</evidence>
<dbReference type="InterPro" id="IPR037494">
    <property type="entry name" value="RAF1"/>
</dbReference>
<gene>
    <name evidence="5" type="ORF">R1flu_021797</name>
</gene>
<dbReference type="GO" id="GO:0110102">
    <property type="term" value="P:ribulose bisphosphate carboxylase complex assembly"/>
    <property type="evidence" value="ECO:0007669"/>
    <property type="project" value="UniProtKB-ARBA"/>
</dbReference>
<feature type="domain" description="Rubisco accumulation factor 1 helix turn helix" evidence="4">
    <location>
        <begin position="111"/>
        <end position="170"/>
    </location>
</feature>
<dbReference type="AlphaFoldDB" id="A0ABD1ZQF3"/>
<dbReference type="InterPro" id="IPR041358">
    <property type="entry name" value="Raf1_N"/>
</dbReference>
<dbReference type="Pfam" id="PF18579">
    <property type="entry name" value="Raf1_HTH"/>
    <property type="match status" value="1"/>
</dbReference>
<evidence type="ECO:0000256" key="1">
    <source>
        <dbReference type="ARBA" id="ARBA00023186"/>
    </source>
</evidence>
<comment type="caution">
    <text evidence="5">The sequence shown here is derived from an EMBL/GenBank/DDBJ whole genome shotgun (WGS) entry which is preliminary data.</text>
</comment>
<sequence length="461" mass="50318">MSTTSITSMATTASAVVGSTCRISESSANCQIMIIDRSSSLKSAKSALRTGNPLKCGTQGSQQAESRRLMVRASATGGGRELFQVTGGRELYQPFRPPPSIIQQGLGTKSVDEMLQILRDKEGLWFQYAAYLPLLTRSGYSPSEIDEVTGINGHEQNKLVVGSQVRASLVSSGFDKDALEWFDNGGAEILYELRTLSAQQRRASAEYIMGRKMDGKGARDLARAVKDFERRRSVKGWESFSSSPGDCLAFSYLRLSKEARSTAEVESLINQGLEYVETDLARKELERALQHDQPASVEEKINKAKVTIVRLSSEETLVVLPVCEFSLQSVTGSPSSPVVHANGGRFPIHKSSVPWETFVSVTGWKPIVEAAAPIAISLPDSKLLPRQSGIRNYTEPCLLVVDKADTSVVTNSYFLVNSEEALKLKAGPEVSQDRDQVLGKVLIALRPSLSGDSDESETEWE</sequence>
<evidence type="ECO:0000259" key="4">
    <source>
        <dbReference type="Pfam" id="PF18579"/>
    </source>
</evidence>
<protein>
    <submittedName>
        <fullName evidence="5">Uncharacterized protein</fullName>
    </submittedName>
</protein>
<proteinExistence type="predicted"/>
<name>A0ABD1ZQF3_9MARC</name>
<dbReference type="Pfam" id="PF18578">
    <property type="entry name" value="Raf1_N"/>
    <property type="match status" value="1"/>
</dbReference>
<dbReference type="Proteomes" id="UP001605036">
    <property type="component" value="Unassembled WGS sequence"/>
</dbReference>
<reference evidence="5 6" key="1">
    <citation type="submission" date="2024-09" db="EMBL/GenBank/DDBJ databases">
        <title>Chromosome-scale assembly of Riccia fluitans.</title>
        <authorList>
            <person name="Paukszto L."/>
            <person name="Sawicki J."/>
            <person name="Karawczyk K."/>
            <person name="Piernik-Szablinska J."/>
            <person name="Szczecinska M."/>
            <person name="Mazdziarz M."/>
        </authorList>
    </citation>
    <scope>NUCLEOTIDE SEQUENCE [LARGE SCALE GENOMIC DNA]</scope>
    <source>
        <strain evidence="5">Rf_01</strain>
        <tissue evidence="5">Aerial parts of the thallus</tissue>
    </source>
</reference>
<dbReference type="PANTHER" id="PTHR35299">
    <property type="entry name" value="RUBISCO ACCUMULATION FACTOR 1"/>
    <property type="match status" value="1"/>
</dbReference>
<dbReference type="EMBL" id="JBHFFA010000001">
    <property type="protein sequence ID" value="KAL2653669.1"/>
    <property type="molecule type" value="Genomic_DNA"/>
</dbReference>
<keyword evidence="6" id="KW-1185">Reference proteome</keyword>
<feature type="domain" description="Rubisco accumulation factor 1 C-terminal" evidence="2">
    <location>
        <begin position="306"/>
        <end position="447"/>
    </location>
</feature>
<dbReference type="Pfam" id="PF18087">
    <property type="entry name" value="RuBisCo_chap_C"/>
    <property type="match status" value="1"/>
</dbReference>